<dbReference type="InterPro" id="IPR004089">
    <property type="entry name" value="MCPsignal_dom"/>
</dbReference>
<dbReference type="SUPFAM" id="SSF58104">
    <property type="entry name" value="Methyl-accepting chemotaxis protein (MCP) signaling domain"/>
    <property type="match status" value="1"/>
</dbReference>
<feature type="domain" description="Methyl-accepting transducer" evidence="5">
    <location>
        <begin position="578"/>
        <end position="807"/>
    </location>
</feature>
<keyword evidence="1" id="KW-0488">Methylation</keyword>
<feature type="transmembrane region" description="Helical" evidence="4">
    <location>
        <begin position="48"/>
        <end position="71"/>
    </location>
</feature>
<protein>
    <recommendedName>
        <fullName evidence="9">Methyl-accepting chemotaxis protein IV</fullName>
    </recommendedName>
</protein>
<keyword evidence="4" id="KW-1133">Transmembrane helix</keyword>
<evidence type="ECO:0000259" key="6">
    <source>
        <dbReference type="PROSITE" id="PS50885"/>
    </source>
</evidence>
<dbReference type="InterPro" id="IPR051310">
    <property type="entry name" value="MCP_chemotaxis"/>
</dbReference>
<dbReference type="SMART" id="SM00283">
    <property type="entry name" value="MA"/>
    <property type="match status" value="1"/>
</dbReference>
<keyword evidence="3" id="KW-0807">Transducer</keyword>
<proteinExistence type="inferred from homology"/>
<organism evidence="7 8">
    <name type="scientific">Clostridium gelidum</name>
    <dbReference type="NCBI Taxonomy" id="704125"/>
    <lineage>
        <taxon>Bacteria</taxon>
        <taxon>Bacillati</taxon>
        <taxon>Bacillota</taxon>
        <taxon>Clostridia</taxon>
        <taxon>Eubacteriales</taxon>
        <taxon>Clostridiaceae</taxon>
        <taxon>Clostridium</taxon>
    </lineage>
</organism>
<evidence type="ECO:0000313" key="7">
    <source>
        <dbReference type="EMBL" id="BCZ45621.1"/>
    </source>
</evidence>
<feature type="transmembrane region" description="Helical" evidence="4">
    <location>
        <begin position="12"/>
        <end position="32"/>
    </location>
</feature>
<dbReference type="EMBL" id="AP024849">
    <property type="protein sequence ID" value="BCZ45621.1"/>
    <property type="molecule type" value="Genomic_DNA"/>
</dbReference>
<dbReference type="PROSITE" id="PS50111">
    <property type="entry name" value="CHEMOTAXIS_TRANSDUC_2"/>
    <property type="match status" value="1"/>
</dbReference>
<dbReference type="CDD" id="cd06225">
    <property type="entry name" value="HAMP"/>
    <property type="match status" value="1"/>
</dbReference>
<dbReference type="Pfam" id="PF00015">
    <property type="entry name" value="MCPsignal"/>
    <property type="match status" value="1"/>
</dbReference>
<feature type="domain" description="HAMP" evidence="6">
    <location>
        <begin position="68"/>
        <end position="120"/>
    </location>
</feature>
<evidence type="ECO:0000256" key="3">
    <source>
        <dbReference type="PROSITE-ProRule" id="PRU00284"/>
    </source>
</evidence>
<feature type="domain" description="HAMP" evidence="6">
    <location>
        <begin position="521"/>
        <end position="573"/>
    </location>
</feature>
<dbReference type="Gene3D" id="1.20.120.1530">
    <property type="match status" value="4"/>
</dbReference>
<reference evidence="8" key="1">
    <citation type="submission" date="2021-07" db="EMBL/GenBank/DDBJ databases">
        <title>Complete genome sequencing of a Clostridium isolate.</title>
        <authorList>
            <person name="Ueki A."/>
            <person name="Tonouchi A."/>
        </authorList>
    </citation>
    <scope>NUCLEOTIDE SEQUENCE [LARGE SCALE GENOMIC DNA]</scope>
    <source>
        <strain evidence="8">C5S11</strain>
    </source>
</reference>
<dbReference type="Proteomes" id="UP000824633">
    <property type="component" value="Chromosome"/>
</dbReference>
<comment type="similarity">
    <text evidence="2">Belongs to the methyl-accepting chemotaxis (MCP) protein family.</text>
</comment>
<evidence type="ECO:0000259" key="5">
    <source>
        <dbReference type="PROSITE" id="PS50111"/>
    </source>
</evidence>
<evidence type="ECO:0000256" key="2">
    <source>
        <dbReference type="ARBA" id="ARBA00029447"/>
    </source>
</evidence>
<accession>A0ABN6ITU2</accession>
<evidence type="ECO:0000256" key="1">
    <source>
        <dbReference type="ARBA" id="ARBA00022481"/>
    </source>
</evidence>
<sequence>MSWFNELKIKNKISMVFIVIIAMESILFTVAYKGMGNITSIKELQNNMIIFLLFFIIITIALGLLLINLICKPMKKLNSIAKSIQNGNFNEYIDVEANDEIGELANSFKIILKNINNLVDDSNLILKSVKKGDFDINLDKSKYNGAWKEISENNLTTTNIFIKNIKTTSDYISKISNGEISNKYNQEEVGEFNIAKNNINQLIDNLNAFIGDIHWFKETIKKGNTRDKIDISKFQGIYKDIVESINDTTWVSMDVFIKLFEVLKAYSKGDFSVELEKFPGRYGLVNEHVEDLRQNLLNISKEQINIANEIKQGDLSKRVDASKFSGSWAEMIGGINGIIDAFVDPITITADYVKRIGNGEVPDKIEKIYHGEFNQIKNNLNLLVDTLNMFVKDVNWMNETFKLGNTRDKIDVSKFNGVYKQMAQSVNDGMWISVEALIKIFAVLKSYSEGDFSVELEKLPGRYGIANESLNNLKINILKVVAEEIRVLEAAADGNLQIRGESEEFTGSFKELINIINKAIDAFGKPIREIDNALNEMAKGNLDIDVENSYSGDYASIINALNSSIQTINEVFTDINISANDVAVGSSQVSDGSQALSQGATEQASAIEQLTSSITEVAAQTKENAINANQAKDLALKVKENAEEGNRHMSEMLKSMSEINESSANISKIIKVIDEIAFQTNILALNAAVEAARAGQHGKGFAVVAEEVRNLAARSANAAKETTALIEGSIKKSEKGTEIANETAKALYEIVGGVSKAATLVAEIAASSNEQATGISQINLGIEQVSQVVQTNSATAEESAAASEELSSQSELLKERVSSFKLKNSNENFGSSLNNGSKNYKNKQYYSRENNVAFKEVAVTSNKPKIALSDKEFGKY</sequence>
<dbReference type="Pfam" id="PF18947">
    <property type="entry name" value="HAMP_2"/>
    <property type="match status" value="3"/>
</dbReference>
<dbReference type="PROSITE" id="PS50885">
    <property type="entry name" value="HAMP"/>
    <property type="match status" value="2"/>
</dbReference>
<dbReference type="Pfam" id="PF00672">
    <property type="entry name" value="HAMP"/>
    <property type="match status" value="1"/>
</dbReference>
<keyword evidence="4" id="KW-0812">Transmembrane</keyword>
<evidence type="ECO:0000313" key="8">
    <source>
        <dbReference type="Proteomes" id="UP000824633"/>
    </source>
</evidence>
<dbReference type="SMART" id="SM00304">
    <property type="entry name" value="HAMP"/>
    <property type="match status" value="4"/>
</dbReference>
<dbReference type="Gene3D" id="1.10.287.950">
    <property type="entry name" value="Methyl-accepting chemotaxis protein"/>
    <property type="match status" value="1"/>
</dbReference>
<evidence type="ECO:0008006" key="9">
    <source>
        <dbReference type="Google" id="ProtNLM"/>
    </source>
</evidence>
<name>A0ABN6ITU2_9CLOT</name>
<keyword evidence="4" id="KW-0472">Membrane</keyword>
<dbReference type="PANTHER" id="PTHR43531:SF14">
    <property type="entry name" value="METHYL-ACCEPTING CHEMOTAXIS PROTEIN I-RELATED"/>
    <property type="match status" value="1"/>
</dbReference>
<dbReference type="PANTHER" id="PTHR43531">
    <property type="entry name" value="PROTEIN ICFG"/>
    <property type="match status" value="1"/>
</dbReference>
<keyword evidence="8" id="KW-1185">Reference proteome</keyword>
<dbReference type="CDD" id="cd11386">
    <property type="entry name" value="MCP_signal"/>
    <property type="match status" value="1"/>
</dbReference>
<dbReference type="Gene3D" id="6.10.340.10">
    <property type="match status" value="1"/>
</dbReference>
<evidence type="ECO:0000256" key="4">
    <source>
        <dbReference type="SAM" id="Phobius"/>
    </source>
</evidence>
<dbReference type="RefSeq" id="WP_224037200.1">
    <property type="nucleotide sequence ID" value="NZ_AP024849.1"/>
</dbReference>
<dbReference type="InterPro" id="IPR003660">
    <property type="entry name" value="HAMP_dom"/>
</dbReference>
<dbReference type="SUPFAM" id="SSF158472">
    <property type="entry name" value="HAMP domain-like"/>
    <property type="match status" value="1"/>
</dbReference>
<dbReference type="InterPro" id="IPR041395">
    <property type="entry name" value="McpB_HAMP_3rd"/>
</dbReference>
<gene>
    <name evidence="7" type="ORF">psyc5s11_16880</name>
</gene>
<dbReference type="Pfam" id="PF18575">
    <property type="entry name" value="HAMP_N3"/>
    <property type="match status" value="2"/>
</dbReference>